<dbReference type="KEGG" id="acab:QRX50_39135"/>
<dbReference type="Pfam" id="PF00528">
    <property type="entry name" value="BPD_transp_1"/>
    <property type="match status" value="1"/>
</dbReference>
<keyword evidence="6 8" id="KW-1133">Transmembrane helix</keyword>
<keyword evidence="7 8" id="KW-0472">Membrane</keyword>
<dbReference type="InterPro" id="IPR000515">
    <property type="entry name" value="MetI-like"/>
</dbReference>
<dbReference type="InterPro" id="IPR035906">
    <property type="entry name" value="MetI-like_sf"/>
</dbReference>
<dbReference type="PANTHER" id="PTHR42929">
    <property type="entry name" value="INNER MEMBRANE ABC TRANSPORTER PERMEASE PROTEIN YDCU-RELATED-RELATED"/>
    <property type="match status" value="1"/>
</dbReference>
<feature type="transmembrane region" description="Helical" evidence="8">
    <location>
        <begin position="221"/>
        <end position="240"/>
    </location>
</feature>
<feature type="domain" description="ABC transmembrane type-1" evidence="9">
    <location>
        <begin position="84"/>
        <end position="288"/>
    </location>
</feature>
<organism evidence="10 11">
    <name type="scientific">Amycolatopsis carbonis</name>
    <dbReference type="NCBI Taxonomy" id="715471"/>
    <lineage>
        <taxon>Bacteria</taxon>
        <taxon>Bacillati</taxon>
        <taxon>Actinomycetota</taxon>
        <taxon>Actinomycetes</taxon>
        <taxon>Pseudonocardiales</taxon>
        <taxon>Pseudonocardiaceae</taxon>
        <taxon>Amycolatopsis</taxon>
    </lineage>
</organism>
<keyword evidence="11" id="KW-1185">Reference proteome</keyword>
<evidence type="ECO:0000313" key="11">
    <source>
        <dbReference type="Proteomes" id="UP001236014"/>
    </source>
</evidence>
<dbReference type="RefSeq" id="WP_285968104.1">
    <property type="nucleotide sequence ID" value="NZ_CP127294.1"/>
</dbReference>
<reference evidence="10 11" key="1">
    <citation type="submission" date="2023-06" db="EMBL/GenBank/DDBJ databases">
        <authorList>
            <person name="Oyuntsetseg B."/>
            <person name="Kim S.B."/>
        </authorList>
    </citation>
    <scope>NUCLEOTIDE SEQUENCE [LARGE SCALE GENOMIC DNA]</scope>
    <source>
        <strain evidence="10 11">2-15</strain>
    </source>
</reference>
<evidence type="ECO:0000256" key="4">
    <source>
        <dbReference type="ARBA" id="ARBA00022475"/>
    </source>
</evidence>
<dbReference type="CDD" id="cd06261">
    <property type="entry name" value="TM_PBP2"/>
    <property type="match status" value="1"/>
</dbReference>
<accession>A0A9Y2MU01</accession>
<proteinExistence type="inferred from homology"/>
<evidence type="ECO:0000256" key="8">
    <source>
        <dbReference type="RuleBase" id="RU363032"/>
    </source>
</evidence>
<evidence type="ECO:0000256" key="2">
    <source>
        <dbReference type="ARBA" id="ARBA00007069"/>
    </source>
</evidence>
<protein>
    <submittedName>
        <fullName evidence="10">ABC transporter permease</fullName>
    </submittedName>
</protein>
<feature type="transmembrane region" description="Helical" evidence="8">
    <location>
        <begin position="26"/>
        <end position="47"/>
    </location>
</feature>
<evidence type="ECO:0000256" key="6">
    <source>
        <dbReference type="ARBA" id="ARBA00022989"/>
    </source>
</evidence>
<evidence type="ECO:0000256" key="5">
    <source>
        <dbReference type="ARBA" id="ARBA00022692"/>
    </source>
</evidence>
<evidence type="ECO:0000256" key="3">
    <source>
        <dbReference type="ARBA" id="ARBA00022448"/>
    </source>
</evidence>
<sequence length="298" mass="31821">MTATLTRPATPPRATGKARKAPSRRVLLLLLPMLVIFAVGFAVPLYFVVRFSFEHFDAAGGQTWGFTFEQFLTIFTTPLYGNLILRTLGLALATTVISALIGYPLALAITRGPRRLRGPLMAVVTIPMLTSVVVKTFGWQVLLGSDGFLQRALDAVGLSSVKLLNTPTGVVVGLVHTYFPFMVISLVAALSALDRRTEEAAAAMGSPPGQVFRRVTFPQSLDGLAAGSALTFVTSMSALITPQMLGGGKVSTIVTVIYQQATTAQDWPLASALGVVLLVITFVILSLQTWAVRRATRG</sequence>
<keyword evidence="3 8" id="KW-0813">Transport</keyword>
<dbReference type="PROSITE" id="PS50928">
    <property type="entry name" value="ABC_TM1"/>
    <property type="match status" value="1"/>
</dbReference>
<name>A0A9Y2MU01_9PSEU</name>
<dbReference type="GO" id="GO:0005886">
    <property type="term" value="C:plasma membrane"/>
    <property type="evidence" value="ECO:0007669"/>
    <property type="project" value="UniProtKB-SubCell"/>
</dbReference>
<evidence type="ECO:0000259" key="9">
    <source>
        <dbReference type="PROSITE" id="PS50928"/>
    </source>
</evidence>
<dbReference type="PANTHER" id="PTHR42929:SF1">
    <property type="entry name" value="INNER MEMBRANE ABC TRANSPORTER PERMEASE PROTEIN YDCU-RELATED"/>
    <property type="match status" value="1"/>
</dbReference>
<dbReference type="Proteomes" id="UP001236014">
    <property type="component" value="Chromosome"/>
</dbReference>
<dbReference type="Gene3D" id="1.10.3720.10">
    <property type="entry name" value="MetI-like"/>
    <property type="match status" value="1"/>
</dbReference>
<comment type="subcellular location">
    <subcellularLocation>
        <location evidence="1 8">Cell membrane</location>
        <topology evidence="1 8">Multi-pass membrane protein</topology>
    </subcellularLocation>
</comment>
<evidence type="ECO:0000313" key="10">
    <source>
        <dbReference type="EMBL" id="WIX77363.1"/>
    </source>
</evidence>
<feature type="transmembrane region" description="Helical" evidence="8">
    <location>
        <begin position="83"/>
        <end position="108"/>
    </location>
</feature>
<evidence type="ECO:0000256" key="1">
    <source>
        <dbReference type="ARBA" id="ARBA00004651"/>
    </source>
</evidence>
<dbReference type="SUPFAM" id="SSF161098">
    <property type="entry name" value="MetI-like"/>
    <property type="match status" value="1"/>
</dbReference>
<keyword evidence="4" id="KW-1003">Cell membrane</keyword>
<dbReference type="AlphaFoldDB" id="A0A9Y2MU01"/>
<keyword evidence="5 8" id="KW-0812">Transmembrane</keyword>
<feature type="transmembrane region" description="Helical" evidence="8">
    <location>
        <begin position="269"/>
        <end position="292"/>
    </location>
</feature>
<dbReference type="GO" id="GO:0055085">
    <property type="term" value="P:transmembrane transport"/>
    <property type="evidence" value="ECO:0007669"/>
    <property type="project" value="InterPro"/>
</dbReference>
<comment type="similarity">
    <text evidence="2">Belongs to the binding-protein-dependent transport system permease family. CysTW subfamily.</text>
</comment>
<feature type="transmembrane region" description="Helical" evidence="8">
    <location>
        <begin position="120"/>
        <end position="142"/>
    </location>
</feature>
<dbReference type="EMBL" id="CP127294">
    <property type="protein sequence ID" value="WIX77363.1"/>
    <property type="molecule type" value="Genomic_DNA"/>
</dbReference>
<feature type="transmembrane region" description="Helical" evidence="8">
    <location>
        <begin position="170"/>
        <end position="193"/>
    </location>
</feature>
<evidence type="ECO:0000256" key="7">
    <source>
        <dbReference type="ARBA" id="ARBA00023136"/>
    </source>
</evidence>
<gene>
    <name evidence="10" type="ORF">QRX50_39135</name>
</gene>